<keyword evidence="3" id="KW-1185">Reference proteome</keyword>
<name>A0A4R1QWK6_9FIRM</name>
<evidence type="ECO:0000256" key="1">
    <source>
        <dbReference type="SAM" id="Phobius"/>
    </source>
</evidence>
<comment type="caution">
    <text evidence="2">The sequence shown here is derived from an EMBL/GenBank/DDBJ whole genome shotgun (WGS) entry which is preliminary data.</text>
</comment>
<accession>A0A4R1QWK6</accession>
<keyword evidence="1" id="KW-0812">Transmembrane</keyword>
<dbReference type="EMBL" id="SLUO01000018">
    <property type="protein sequence ID" value="TCL54760.1"/>
    <property type="molecule type" value="Genomic_DNA"/>
</dbReference>
<organism evidence="2 3">
    <name type="scientific">Kineothrix alysoides</name>
    <dbReference type="NCBI Taxonomy" id="1469948"/>
    <lineage>
        <taxon>Bacteria</taxon>
        <taxon>Bacillati</taxon>
        <taxon>Bacillota</taxon>
        <taxon>Clostridia</taxon>
        <taxon>Lachnospirales</taxon>
        <taxon>Lachnospiraceae</taxon>
        <taxon>Kineothrix</taxon>
    </lineage>
</organism>
<feature type="transmembrane region" description="Helical" evidence="1">
    <location>
        <begin position="45"/>
        <end position="69"/>
    </location>
</feature>
<reference evidence="2 3" key="1">
    <citation type="submission" date="2019-03" db="EMBL/GenBank/DDBJ databases">
        <title>Genomic Encyclopedia of Type Strains, Phase IV (KMG-IV): sequencing the most valuable type-strain genomes for metagenomic binning, comparative biology and taxonomic classification.</title>
        <authorList>
            <person name="Goeker M."/>
        </authorList>
    </citation>
    <scope>NUCLEOTIDE SEQUENCE [LARGE SCALE GENOMIC DNA]</scope>
    <source>
        <strain evidence="2 3">DSM 100556</strain>
    </source>
</reference>
<protein>
    <submittedName>
        <fullName evidence="2">Uncharacterized protein</fullName>
    </submittedName>
</protein>
<feature type="transmembrane region" description="Helical" evidence="1">
    <location>
        <begin position="5"/>
        <end position="25"/>
    </location>
</feature>
<dbReference type="STRING" id="1469948.GCA_000732725_03566"/>
<sequence length="76" mass="8880">MKDGIISLIIAFGVDYYLTPFILIFKSTWQERGMDAISIERNVLIFHFAAILSVTVLVYFIILLVKCIFLDKHDYY</sequence>
<proteinExistence type="predicted"/>
<dbReference type="AlphaFoldDB" id="A0A4R1QWK6"/>
<evidence type="ECO:0000313" key="2">
    <source>
        <dbReference type="EMBL" id="TCL54760.1"/>
    </source>
</evidence>
<dbReference type="Proteomes" id="UP000295718">
    <property type="component" value="Unassembled WGS sequence"/>
</dbReference>
<gene>
    <name evidence="2" type="ORF">EDD76_1181</name>
</gene>
<evidence type="ECO:0000313" key="3">
    <source>
        <dbReference type="Proteomes" id="UP000295718"/>
    </source>
</evidence>
<keyword evidence="1" id="KW-0472">Membrane</keyword>
<dbReference type="RefSeq" id="WP_031392188.1">
    <property type="nucleotide sequence ID" value="NZ_JPNB01000002.1"/>
</dbReference>
<keyword evidence="1" id="KW-1133">Transmembrane helix</keyword>